<comment type="caution">
    <text evidence="1">The sequence shown here is derived from an EMBL/GenBank/DDBJ whole genome shotgun (WGS) entry which is preliminary data.</text>
</comment>
<proteinExistence type="predicted"/>
<dbReference type="Proteomes" id="UP001597318">
    <property type="component" value="Unassembled WGS sequence"/>
</dbReference>
<accession>A0ABW5BYK1</accession>
<organism evidence="1 2">
    <name type="scientific">Metabacillus endolithicus</name>
    <dbReference type="NCBI Taxonomy" id="1535204"/>
    <lineage>
        <taxon>Bacteria</taxon>
        <taxon>Bacillati</taxon>
        <taxon>Bacillota</taxon>
        <taxon>Bacilli</taxon>
        <taxon>Bacillales</taxon>
        <taxon>Bacillaceae</taxon>
        <taxon>Metabacillus</taxon>
    </lineage>
</organism>
<gene>
    <name evidence="1" type="ORF">ACFSKK_15160</name>
</gene>
<reference evidence="2" key="1">
    <citation type="journal article" date="2019" name="Int. J. Syst. Evol. Microbiol.">
        <title>The Global Catalogue of Microorganisms (GCM) 10K type strain sequencing project: providing services to taxonomists for standard genome sequencing and annotation.</title>
        <authorList>
            <consortium name="The Broad Institute Genomics Platform"/>
            <consortium name="The Broad Institute Genome Sequencing Center for Infectious Disease"/>
            <person name="Wu L."/>
            <person name="Ma J."/>
        </authorList>
    </citation>
    <scope>NUCLEOTIDE SEQUENCE [LARGE SCALE GENOMIC DNA]</scope>
    <source>
        <strain evidence="2">CGMCC 1.15474</strain>
    </source>
</reference>
<evidence type="ECO:0000313" key="1">
    <source>
        <dbReference type="EMBL" id="MFD2215028.1"/>
    </source>
</evidence>
<name>A0ABW5BYK1_9BACI</name>
<dbReference type="EMBL" id="JBHUIK010000003">
    <property type="protein sequence ID" value="MFD2215028.1"/>
    <property type="molecule type" value="Genomic_DNA"/>
</dbReference>
<dbReference type="Pfam" id="PF06338">
    <property type="entry name" value="ComK"/>
    <property type="match status" value="1"/>
</dbReference>
<protein>
    <submittedName>
        <fullName evidence="1">Competence protein ComK</fullName>
    </submittedName>
</protein>
<evidence type="ECO:0000313" key="2">
    <source>
        <dbReference type="Proteomes" id="UP001597318"/>
    </source>
</evidence>
<keyword evidence="2" id="KW-1185">Reference proteome</keyword>
<dbReference type="InterPro" id="IPR010461">
    <property type="entry name" value="ComK"/>
</dbReference>
<sequence>MEHIQILDDYIIHEYTMGILPYYSDNGELYSIVLEQYRVVKVTLSPIKIMNDSCIFYGSDMDGRKASAHAIFAGKKMMPVMVSEKYKLCMIPVCSPYKPKCVWIAYQHVLDIMDDNGQALILFTNYNKAKVELTKRTLHSKLGVAARLVSTYDLRYERITEGLRQSSVAEGTELYKIDPEKFKE</sequence>
<dbReference type="RefSeq" id="WP_247346576.1">
    <property type="nucleotide sequence ID" value="NZ_CP095550.1"/>
</dbReference>